<proteinExistence type="predicted"/>
<evidence type="ECO:0000313" key="3">
    <source>
        <dbReference type="Proteomes" id="UP000616885"/>
    </source>
</evidence>
<evidence type="ECO:0000313" key="2">
    <source>
        <dbReference type="EMBL" id="KAF9754709.1"/>
    </source>
</evidence>
<sequence>MHDPPGDGDKSGDSRPKAKDREGPGPPAGTPSLMQLHHGDKEQHCIITTITTGASWPRFVLLIGPRSFDAPRRQARSCLWSRMTHIHTSQLILPLQAARQAAAHVSSSLGRPVSSRVLYKTSVTRRQATCRTWSRAAAAADKFHVCAYHPAAAATPTLQLRPPPQTQIRSVSGFVVATMAERIDLEAFVPKNSNQDSVESRVAAILDPALNGSGSADDVVNGISNLYRSGYNTDEKAEDFLWAFWTFYIEVAKKVSVQDSRLQLLILIVERLKARSDGSVEIWGKETKVWADLPMLGPCAREAWNFTPKFDGSDKDNATVSSWISLNSFAARLLGSSITSGTEFAIWALREGLEEEHDSSAALNGHIAVTHEWVVNAGQVLRNGVAKNQELDDIQKRTLKGGGKLFGGEPGLNKERWTFWQQRLEELSSKTQNEDAKTKAQKTLETIKTLGV</sequence>
<dbReference type="PANTHER" id="PTHR38797:SF4">
    <property type="entry name" value="NUCLEAR PORE COMPLEX PROTEIN NUP85"/>
    <property type="match status" value="1"/>
</dbReference>
<accession>A0A8H7TPG8</accession>
<dbReference type="AlphaFoldDB" id="A0A8H7TPG8"/>
<dbReference type="InterPro" id="IPR022085">
    <property type="entry name" value="OpdG"/>
</dbReference>
<dbReference type="Pfam" id="PF12311">
    <property type="entry name" value="DUF3632"/>
    <property type="match status" value="1"/>
</dbReference>
<name>A0A8H7TPG8_BIOOC</name>
<dbReference type="EMBL" id="JADCTT010000003">
    <property type="protein sequence ID" value="KAF9754709.1"/>
    <property type="molecule type" value="Genomic_DNA"/>
</dbReference>
<protein>
    <submittedName>
        <fullName evidence="2">Uncharacterized protein</fullName>
    </submittedName>
</protein>
<organism evidence="2 3">
    <name type="scientific">Bionectria ochroleuca</name>
    <name type="common">Gliocladium roseum</name>
    <dbReference type="NCBI Taxonomy" id="29856"/>
    <lineage>
        <taxon>Eukaryota</taxon>
        <taxon>Fungi</taxon>
        <taxon>Dikarya</taxon>
        <taxon>Ascomycota</taxon>
        <taxon>Pezizomycotina</taxon>
        <taxon>Sordariomycetes</taxon>
        <taxon>Hypocreomycetidae</taxon>
        <taxon>Hypocreales</taxon>
        <taxon>Bionectriaceae</taxon>
        <taxon>Clonostachys</taxon>
    </lineage>
</organism>
<dbReference type="Proteomes" id="UP000616885">
    <property type="component" value="Unassembled WGS sequence"/>
</dbReference>
<dbReference type="InterPro" id="IPR053204">
    <property type="entry name" value="Oxopyrrolidines_Biosynth-assoc"/>
</dbReference>
<comment type="caution">
    <text evidence="2">The sequence shown here is derived from an EMBL/GenBank/DDBJ whole genome shotgun (WGS) entry which is preliminary data.</text>
</comment>
<evidence type="ECO:0000256" key="1">
    <source>
        <dbReference type="SAM" id="MobiDB-lite"/>
    </source>
</evidence>
<feature type="region of interest" description="Disordered" evidence="1">
    <location>
        <begin position="1"/>
        <end position="35"/>
    </location>
</feature>
<dbReference type="PANTHER" id="PTHR38797">
    <property type="entry name" value="NUCLEAR PORE COMPLEX PROTEIN NUP85-RELATED"/>
    <property type="match status" value="1"/>
</dbReference>
<feature type="compositionally biased region" description="Basic and acidic residues" evidence="1">
    <location>
        <begin position="1"/>
        <end position="23"/>
    </location>
</feature>
<gene>
    <name evidence="2" type="ORF">IM811_010150</name>
</gene>
<reference evidence="2" key="1">
    <citation type="submission" date="2020-10" db="EMBL/GenBank/DDBJ databases">
        <title>High-Quality Genome Resource of Clonostachys rosea strain S41 by Oxford Nanopore Long-Read Sequencing.</title>
        <authorList>
            <person name="Wang H."/>
        </authorList>
    </citation>
    <scope>NUCLEOTIDE SEQUENCE</scope>
    <source>
        <strain evidence="2">S41</strain>
    </source>
</reference>